<dbReference type="CDD" id="cd00866">
    <property type="entry name" value="PEBP_euk"/>
    <property type="match status" value="1"/>
</dbReference>
<dbReference type="Proteomes" id="UP000092154">
    <property type="component" value="Unassembled WGS sequence"/>
</dbReference>
<dbReference type="SUPFAM" id="SSF49777">
    <property type="entry name" value="PEBP-like"/>
    <property type="match status" value="1"/>
</dbReference>
<dbReference type="OrthoDB" id="2506647at2759"/>
<dbReference type="PANTHER" id="PTHR11362">
    <property type="entry name" value="PHOSPHATIDYLETHANOLAMINE-BINDING PROTEIN"/>
    <property type="match status" value="1"/>
</dbReference>
<proteinExistence type="predicted"/>
<evidence type="ECO:0000256" key="1">
    <source>
        <dbReference type="SAM" id="SignalP"/>
    </source>
</evidence>
<accession>A0A1B7N0X8</accession>
<gene>
    <name evidence="2" type="ORF">K503DRAFT_741123</name>
</gene>
<feature type="chain" id="PRO_5008597742" evidence="1">
    <location>
        <begin position="20"/>
        <end position="207"/>
    </location>
</feature>
<reference evidence="2 3" key="1">
    <citation type="submission" date="2016-06" db="EMBL/GenBank/DDBJ databases">
        <title>Comparative genomics of the ectomycorrhizal sister species Rhizopogon vinicolor and Rhizopogon vesiculosus (Basidiomycota: Boletales) reveals a divergence of the mating type B locus.</title>
        <authorList>
            <consortium name="DOE Joint Genome Institute"/>
            <person name="Mujic A.B."/>
            <person name="Kuo A."/>
            <person name="Tritt A."/>
            <person name="Lipzen A."/>
            <person name="Chen C."/>
            <person name="Johnson J."/>
            <person name="Sharma A."/>
            <person name="Barry K."/>
            <person name="Grigoriev I.V."/>
            <person name="Spatafora J.W."/>
        </authorList>
    </citation>
    <scope>NUCLEOTIDE SEQUENCE [LARGE SCALE GENOMIC DNA]</scope>
    <source>
        <strain evidence="2 3">AM-OR11-026</strain>
    </source>
</reference>
<dbReference type="Pfam" id="PF01161">
    <property type="entry name" value="PBP"/>
    <property type="match status" value="1"/>
</dbReference>
<dbReference type="InterPro" id="IPR035810">
    <property type="entry name" value="PEBP_euk"/>
</dbReference>
<sequence length="207" mass="23177">MLNFLSLFVILLAAFPVLSRDPYDFVTVLLQQADIIPDIISVNTHFDPEAFLFIKLPVGPVLLGNTLNATSSLTLPNVSFTQIHAPVDQLYTIVMVDPDAPTKENRTYAAYRHWLATGIKPPRHINDFAEFTQADTTPYLSPNPPTGSGSHRYTLLLYREPCHSFAIPVGAIEYGSDFNSRKNWNATVFAEKYDLKLVAANFFYVHG</sequence>
<organism evidence="2 3">
    <name type="scientific">Rhizopogon vinicolor AM-OR11-026</name>
    <dbReference type="NCBI Taxonomy" id="1314800"/>
    <lineage>
        <taxon>Eukaryota</taxon>
        <taxon>Fungi</taxon>
        <taxon>Dikarya</taxon>
        <taxon>Basidiomycota</taxon>
        <taxon>Agaricomycotina</taxon>
        <taxon>Agaricomycetes</taxon>
        <taxon>Agaricomycetidae</taxon>
        <taxon>Boletales</taxon>
        <taxon>Suillineae</taxon>
        <taxon>Rhizopogonaceae</taxon>
        <taxon>Rhizopogon</taxon>
    </lineage>
</organism>
<name>A0A1B7N0X8_9AGAM</name>
<protein>
    <submittedName>
        <fullName evidence="2">PEBP-like protein</fullName>
    </submittedName>
</protein>
<keyword evidence="1" id="KW-0732">Signal</keyword>
<evidence type="ECO:0000313" key="3">
    <source>
        <dbReference type="Proteomes" id="UP000092154"/>
    </source>
</evidence>
<dbReference type="AlphaFoldDB" id="A0A1B7N0X8"/>
<dbReference type="STRING" id="1314800.A0A1B7N0X8"/>
<dbReference type="InParanoid" id="A0A1B7N0X8"/>
<dbReference type="EMBL" id="KV448292">
    <property type="protein sequence ID" value="OAX38494.1"/>
    <property type="molecule type" value="Genomic_DNA"/>
</dbReference>
<dbReference type="InterPro" id="IPR008914">
    <property type="entry name" value="PEBP"/>
</dbReference>
<dbReference type="InterPro" id="IPR036610">
    <property type="entry name" value="PEBP-like_sf"/>
</dbReference>
<dbReference type="PANTHER" id="PTHR11362:SF82">
    <property type="entry name" value="PHOSPHATIDYLETHANOLAMINE-BINDING PROTEIN 4"/>
    <property type="match status" value="1"/>
</dbReference>
<feature type="signal peptide" evidence="1">
    <location>
        <begin position="1"/>
        <end position="19"/>
    </location>
</feature>
<dbReference type="Gene3D" id="3.90.280.10">
    <property type="entry name" value="PEBP-like"/>
    <property type="match status" value="1"/>
</dbReference>
<evidence type="ECO:0000313" key="2">
    <source>
        <dbReference type="EMBL" id="OAX38494.1"/>
    </source>
</evidence>
<keyword evidence="3" id="KW-1185">Reference proteome</keyword>